<name>A0ABQ6A2B7_9GAMM</name>
<dbReference type="InterPro" id="IPR056148">
    <property type="entry name" value="NQRA_2nd"/>
</dbReference>
<comment type="function">
    <text evidence="8">NQR complex catalyzes the reduction of ubiquinone-1 to ubiquinol by two successive reactions, coupled with the transport of Na(+) ions from the cytoplasm to the periplasm. NqrA to NqrE are probably involved in the second step, the conversion of ubisemiquinone to ubiquinol.</text>
</comment>
<sequence length="453" mass="48665">MIKIKRGLDLPIAGAPKQSITDGNKVRSVAVLGPDYVGMKPTMLVKEGDKVKLGQILFTDKKTAGVNYTAPAAGTVVAINRGQRRVLQSVVIEIAAEEEAEEFTAYSEAQLADITGEQVKEQLVASGLWTALRTRPFSRVPALDAKPSSIFVTAIDTHPLAADPAVIIADQKEAFLAGLKVVSKLTEGKTFICKEAGKDLPTLTGGSFEVAEFAGVHPAGLVGTHIHYLDPVSATKQVWHLNYQEVIAYGQLFLTGKINTNRVVALAGPQVKEPRLVRTRVGANLDDLVSGELTTETRSQIISGSVFSGRAADDALNYLGFHHNQVSVLQEGSDRLFLGWLTPGMPNSGNHSVTGIFASAFLGLGKHYAPTTSTNGSERAMVPIGSYEKVMPLDILPTQLLRSIIVGDIEVAMQLGCLELDEEDLALCTYVCPGKYEYGPILRDNLTLIEKEG</sequence>
<feature type="domain" description="NqrA N-terminal barrel-sandwich hybrid" evidence="9">
    <location>
        <begin position="2"/>
        <end position="94"/>
    </location>
</feature>
<dbReference type="Pfam" id="PF24836">
    <property type="entry name" value="NQRA_2nd"/>
    <property type="match status" value="1"/>
</dbReference>
<dbReference type="PANTHER" id="PTHR37839">
    <property type="entry name" value="NA(+)-TRANSLOCATING NADH-QUINONE REDUCTASE SUBUNIT A"/>
    <property type="match status" value="1"/>
</dbReference>
<evidence type="ECO:0000256" key="8">
    <source>
        <dbReference type="HAMAP-Rule" id="MF_00425"/>
    </source>
</evidence>
<evidence type="ECO:0000259" key="11">
    <source>
        <dbReference type="Pfam" id="PF24836"/>
    </source>
</evidence>
<evidence type="ECO:0000256" key="5">
    <source>
        <dbReference type="ARBA" id="ARBA00023065"/>
    </source>
</evidence>
<dbReference type="EMBL" id="BSOR01000037">
    <property type="protein sequence ID" value="GLR64702.1"/>
    <property type="molecule type" value="Genomic_DNA"/>
</dbReference>
<dbReference type="InterPro" id="IPR056147">
    <property type="entry name" value="NQRA_N"/>
</dbReference>
<dbReference type="InterPro" id="IPR008703">
    <property type="entry name" value="NqrA"/>
</dbReference>
<keyword evidence="7 8" id="KW-0739">Sodium transport</keyword>
<keyword evidence="13" id="KW-1185">Reference proteome</keyword>
<comment type="catalytic activity">
    <reaction evidence="8">
        <text>a ubiquinone + n Na(+)(in) + NADH + H(+) = a ubiquinol + n Na(+)(out) + NAD(+)</text>
        <dbReference type="Rhea" id="RHEA:47748"/>
        <dbReference type="Rhea" id="RHEA-COMP:9565"/>
        <dbReference type="Rhea" id="RHEA-COMP:9566"/>
        <dbReference type="ChEBI" id="CHEBI:15378"/>
        <dbReference type="ChEBI" id="CHEBI:16389"/>
        <dbReference type="ChEBI" id="CHEBI:17976"/>
        <dbReference type="ChEBI" id="CHEBI:29101"/>
        <dbReference type="ChEBI" id="CHEBI:57540"/>
        <dbReference type="ChEBI" id="CHEBI:57945"/>
        <dbReference type="EC" id="7.2.1.1"/>
    </reaction>
</comment>
<comment type="caution">
    <text evidence="12">The sequence shown here is derived from an EMBL/GenBank/DDBJ whole genome shotgun (WGS) entry which is preliminary data.</text>
</comment>
<evidence type="ECO:0000256" key="7">
    <source>
        <dbReference type="ARBA" id="ARBA00023201"/>
    </source>
</evidence>
<dbReference type="Pfam" id="PF11973">
    <property type="entry name" value="NQRA_SLBB"/>
    <property type="match status" value="1"/>
</dbReference>
<evidence type="ECO:0000256" key="2">
    <source>
        <dbReference type="ARBA" id="ARBA00022967"/>
    </source>
</evidence>
<proteinExistence type="inferred from homology"/>
<organism evidence="12 13">
    <name type="scientific">Marinospirillum insulare</name>
    <dbReference type="NCBI Taxonomy" id="217169"/>
    <lineage>
        <taxon>Bacteria</taxon>
        <taxon>Pseudomonadati</taxon>
        <taxon>Pseudomonadota</taxon>
        <taxon>Gammaproteobacteria</taxon>
        <taxon>Oceanospirillales</taxon>
        <taxon>Oceanospirillaceae</taxon>
        <taxon>Marinospirillum</taxon>
    </lineage>
</organism>
<dbReference type="Gene3D" id="2.40.50.100">
    <property type="match status" value="1"/>
</dbReference>
<evidence type="ECO:0000256" key="1">
    <source>
        <dbReference type="ARBA" id="ARBA00022448"/>
    </source>
</evidence>
<dbReference type="RefSeq" id="WP_027851169.1">
    <property type="nucleotide sequence ID" value="NZ_BSOR01000037.1"/>
</dbReference>
<dbReference type="Proteomes" id="UP001156682">
    <property type="component" value="Unassembled WGS sequence"/>
</dbReference>
<evidence type="ECO:0000313" key="12">
    <source>
        <dbReference type="EMBL" id="GLR64702.1"/>
    </source>
</evidence>
<keyword evidence="1 8" id="KW-0813">Transport</keyword>
<dbReference type="NCBIfam" id="NF003759">
    <property type="entry name" value="PRK05352.1-2"/>
    <property type="match status" value="1"/>
</dbReference>
<evidence type="ECO:0000256" key="3">
    <source>
        <dbReference type="ARBA" id="ARBA00023027"/>
    </source>
</evidence>
<evidence type="ECO:0000259" key="10">
    <source>
        <dbReference type="Pfam" id="PF11973"/>
    </source>
</evidence>
<evidence type="ECO:0000256" key="6">
    <source>
        <dbReference type="ARBA" id="ARBA00023075"/>
    </source>
</evidence>
<evidence type="ECO:0000259" key="9">
    <source>
        <dbReference type="Pfam" id="PF05896"/>
    </source>
</evidence>
<protein>
    <recommendedName>
        <fullName evidence="8">Na(+)-translocating NADH-quinone reductase subunit A</fullName>
        <shortName evidence="8">Na(+)-NQR subunit A</shortName>
        <shortName evidence="8">Na(+)-translocating NQR subunit A</shortName>
        <ecNumber evidence="8">7.2.1.1</ecNumber>
    </recommendedName>
    <alternativeName>
        <fullName evidence="8">NQR complex subunit A</fullName>
    </alternativeName>
    <alternativeName>
        <fullName evidence="8">NQR-1 subunit A</fullName>
    </alternativeName>
</protein>
<keyword evidence="2 8" id="KW-1278">Translocase</keyword>
<feature type="domain" description="Na(+)-translocating NADH-quinone reductase subunit A C-terminal" evidence="10">
    <location>
        <begin position="263"/>
        <end position="312"/>
    </location>
</feature>
<dbReference type="Pfam" id="PF05896">
    <property type="entry name" value="NQRA_N"/>
    <property type="match status" value="1"/>
</dbReference>
<comment type="similarity">
    <text evidence="8">Belongs to the NqrA family.</text>
</comment>
<keyword evidence="5 8" id="KW-0406">Ion transport</keyword>
<evidence type="ECO:0000313" key="13">
    <source>
        <dbReference type="Proteomes" id="UP001156682"/>
    </source>
</evidence>
<keyword evidence="4 8" id="KW-0915">Sodium</keyword>
<comment type="subunit">
    <text evidence="8">Composed of six subunits; NqrA, NqrB, NqrC, NqrD, NqrE and NqrF.</text>
</comment>
<reference evidence="13" key="1">
    <citation type="journal article" date="2019" name="Int. J. Syst. Evol. Microbiol.">
        <title>The Global Catalogue of Microorganisms (GCM) 10K type strain sequencing project: providing services to taxonomists for standard genome sequencing and annotation.</title>
        <authorList>
            <consortium name="The Broad Institute Genomics Platform"/>
            <consortium name="The Broad Institute Genome Sequencing Center for Infectious Disease"/>
            <person name="Wu L."/>
            <person name="Ma J."/>
        </authorList>
    </citation>
    <scope>NUCLEOTIDE SEQUENCE [LARGE SCALE GENOMIC DNA]</scope>
    <source>
        <strain evidence="13">NBRC 100033</strain>
    </source>
</reference>
<accession>A0ABQ6A2B7</accession>
<dbReference type="PANTHER" id="PTHR37839:SF1">
    <property type="entry name" value="NA(+)-TRANSLOCATING NADH-QUINONE REDUCTASE SUBUNIT A"/>
    <property type="match status" value="1"/>
</dbReference>
<dbReference type="HAMAP" id="MF_00425">
    <property type="entry name" value="NqrA"/>
    <property type="match status" value="1"/>
</dbReference>
<feature type="domain" description="NqrA second alpha/beta" evidence="11">
    <location>
        <begin position="115"/>
        <end position="258"/>
    </location>
</feature>
<dbReference type="NCBIfam" id="TIGR01936">
    <property type="entry name" value="nqrA"/>
    <property type="match status" value="1"/>
</dbReference>
<dbReference type="InterPro" id="IPR022615">
    <property type="entry name" value="NqrA_C_domain"/>
</dbReference>
<evidence type="ECO:0000256" key="4">
    <source>
        <dbReference type="ARBA" id="ARBA00023053"/>
    </source>
</evidence>
<keyword evidence="3 8" id="KW-0520">NAD</keyword>
<gene>
    <name evidence="8 12" type="primary">nqrA</name>
    <name evidence="12" type="ORF">GCM10007878_21400</name>
</gene>
<keyword evidence="6 8" id="KW-0830">Ubiquinone</keyword>
<dbReference type="EC" id="7.2.1.1" evidence="8"/>